<feature type="transmembrane region" description="Helical" evidence="6">
    <location>
        <begin position="12"/>
        <end position="32"/>
    </location>
</feature>
<evidence type="ECO:0000256" key="4">
    <source>
        <dbReference type="ARBA" id="ARBA00023136"/>
    </source>
</evidence>
<gene>
    <name evidence="7" type="ORF">MIND_00164900</name>
</gene>
<keyword evidence="2 6" id="KW-0812">Transmembrane</keyword>
<evidence type="ECO:0000313" key="7">
    <source>
        <dbReference type="EMBL" id="KAF7316459.1"/>
    </source>
</evidence>
<keyword evidence="8" id="KW-1185">Reference proteome</keyword>
<evidence type="ECO:0000256" key="6">
    <source>
        <dbReference type="SAM" id="Phobius"/>
    </source>
</evidence>
<evidence type="ECO:0000256" key="1">
    <source>
        <dbReference type="ARBA" id="ARBA00004141"/>
    </source>
</evidence>
<dbReference type="EMBL" id="JACAZF010000001">
    <property type="protein sequence ID" value="KAF7316459.1"/>
    <property type="molecule type" value="Genomic_DNA"/>
</dbReference>
<feature type="region of interest" description="Disordered" evidence="5">
    <location>
        <begin position="326"/>
        <end position="355"/>
    </location>
</feature>
<dbReference type="OrthoDB" id="6428174at2759"/>
<accession>A0A8H6TFS8</accession>
<sequence>MVALNDRYVGLLLAVAASIAIGTSSVITKMGLTAAAGQGKNATDGFAYLQNPIWWGGTLALAVGEAANFAAYTFAPPVMVTPLGALSVIIGAILASVILNEKLGHLGRVGCALCILGTTIIVLHAPADADITTITQFLDYALAPGFLFYCFTATVFSLAMIFRCCAQVRAHESAGVHKHSKYCGRGISHVHQRIWHCVEAYMGGQQPVRLPKHLPIRINWADIFSVNLVNPLYYVGFCTATIVASLILFKGFNTTSPANTISLLCGFIITFLGVHILNIALLDSAVEANTQRLSGSYGRMGVGDHDEERYVRTPLFAAYDEEEQLQHEGSDEVRMHRVHASRGSRGEDIRASRAV</sequence>
<dbReference type="InterPro" id="IPR008521">
    <property type="entry name" value="Mg_trans_NIPA"/>
</dbReference>
<organism evidence="7 8">
    <name type="scientific">Mycena indigotica</name>
    <dbReference type="NCBI Taxonomy" id="2126181"/>
    <lineage>
        <taxon>Eukaryota</taxon>
        <taxon>Fungi</taxon>
        <taxon>Dikarya</taxon>
        <taxon>Basidiomycota</taxon>
        <taxon>Agaricomycotina</taxon>
        <taxon>Agaricomycetes</taxon>
        <taxon>Agaricomycetidae</taxon>
        <taxon>Agaricales</taxon>
        <taxon>Marasmiineae</taxon>
        <taxon>Mycenaceae</taxon>
        <taxon>Mycena</taxon>
    </lineage>
</organism>
<feature type="compositionally biased region" description="Basic and acidic residues" evidence="5">
    <location>
        <begin position="326"/>
        <end position="335"/>
    </location>
</feature>
<dbReference type="GO" id="GO:0015095">
    <property type="term" value="F:magnesium ion transmembrane transporter activity"/>
    <property type="evidence" value="ECO:0007669"/>
    <property type="project" value="InterPro"/>
</dbReference>
<keyword evidence="4 6" id="KW-0472">Membrane</keyword>
<dbReference type="SUPFAM" id="SSF103481">
    <property type="entry name" value="Multidrug resistance efflux transporter EmrE"/>
    <property type="match status" value="1"/>
</dbReference>
<comment type="subcellular location">
    <subcellularLocation>
        <location evidence="1">Membrane</location>
        <topology evidence="1">Multi-pass membrane protein</topology>
    </subcellularLocation>
</comment>
<dbReference type="AlphaFoldDB" id="A0A8H6TFS8"/>
<feature type="compositionally biased region" description="Basic and acidic residues" evidence="5">
    <location>
        <begin position="344"/>
        <end position="355"/>
    </location>
</feature>
<evidence type="ECO:0000313" key="8">
    <source>
        <dbReference type="Proteomes" id="UP000636479"/>
    </source>
</evidence>
<feature type="transmembrane region" description="Helical" evidence="6">
    <location>
        <begin position="232"/>
        <end position="249"/>
    </location>
</feature>
<proteinExistence type="predicted"/>
<feature type="transmembrane region" description="Helical" evidence="6">
    <location>
        <begin position="106"/>
        <end position="126"/>
    </location>
</feature>
<dbReference type="PANTHER" id="PTHR12570">
    <property type="match status" value="1"/>
</dbReference>
<feature type="transmembrane region" description="Helical" evidence="6">
    <location>
        <begin position="146"/>
        <end position="166"/>
    </location>
</feature>
<evidence type="ECO:0000256" key="2">
    <source>
        <dbReference type="ARBA" id="ARBA00022692"/>
    </source>
</evidence>
<dbReference type="GeneID" id="59341088"/>
<dbReference type="Proteomes" id="UP000636479">
    <property type="component" value="Unassembled WGS sequence"/>
</dbReference>
<reference evidence="7" key="1">
    <citation type="submission" date="2020-05" db="EMBL/GenBank/DDBJ databases">
        <title>Mycena genomes resolve the evolution of fungal bioluminescence.</title>
        <authorList>
            <person name="Tsai I.J."/>
        </authorList>
    </citation>
    <scope>NUCLEOTIDE SEQUENCE</scope>
    <source>
        <strain evidence="7">171206Taipei</strain>
    </source>
</reference>
<keyword evidence="3 6" id="KW-1133">Transmembrane helix</keyword>
<dbReference type="PANTHER" id="PTHR12570:SF85">
    <property type="entry name" value="DUF803 DOMAIN MEMBRANE PROTEIN (AFU_ORTHOLOGUE AFUA_1G15880)"/>
    <property type="match status" value="1"/>
</dbReference>
<feature type="transmembrane region" description="Helical" evidence="6">
    <location>
        <begin position="80"/>
        <end position="99"/>
    </location>
</feature>
<comment type="caution">
    <text evidence="7">The sequence shown here is derived from an EMBL/GenBank/DDBJ whole genome shotgun (WGS) entry which is preliminary data.</text>
</comment>
<dbReference type="InterPro" id="IPR037185">
    <property type="entry name" value="EmrE-like"/>
</dbReference>
<feature type="transmembrane region" description="Helical" evidence="6">
    <location>
        <begin position="261"/>
        <end position="282"/>
    </location>
</feature>
<evidence type="ECO:0000256" key="3">
    <source>
        <dbReference type="ARBA" id="ARBA00022989"/>
    </source>
</evidence>
<name>A0A8H6TFS8_9AGAR</name>
<dbReference type="Pfam" id="PF05653">
    <property type="entry name" value="Mg_trans_NIPA"/>
    <property type="match status" value="2"/>
</dbReference>
<evidence type="ECO:0008006" key="9">
    <source>
        <dbReference type="Google" id="ProtNLM"/>
    </source>
</evidence>
<protein>
    <recommendedName>
        <fullName evidence="9">Magnesium transporter</fullName>
    </recommendedName>
</protein>
<feature type="transmembrane region" description="Helical" evidence="6">
    <location>
        <begin position="53"/>
        <end position="74"/>
    </location>
</feature>
<dbReference type="GO" id="GO:0016020">
    <property type="term" value="C:membrane"/>
    <property type="evidence" value="ECO:0007669"/>
    <property type="project" value="UniProtKB-SubCell"/>
</dbReference>
<dbReference type="RefSeq" id="XP_037226482.1">
    <property type="nucleotide sequence ID" value="XM_037358572.1"/>
</dbReference>
<evidence type="ECO:0000256" key="5">
    <source>
        <dbReference type="SAM" id="MobiDB-lite"/>
    </source>
</evidence>